<dbReference type="AlphaFoldDB" id="A0A7J6KQD3"/>
<name>A0A7J6KQD3_PEROL</name>
<dbReference type="InterPro" id="IPR043502">
    <property type="entry name" value="DNA/RNA_pol_sf"/>
</dbReference>
<dbReference type="PANTHER" id="PTHR47027:SF20">
    <property type="entry name" value="REVERSE TRANSCRIPTASE-LIKE PROTEIN WITH RNA-DIRECTED DNA POLYMERASE DOMAIN"/>
    <property type="match status" value="1"/>
</dbReference>
<feature type="non-terminal residue" evidence="2">
    <location>
        <position position="1"/>
    </location>
</feature>
<accession>A0A7J6KQD3</accession>
<gene>
    <name evidence="2" type="ORF">FOZ61_001535</name>
</gene>
<dbReference type="CDD" id="cd01650">
    <property type="entry name" value="RT_nLTR_like"/>
    <property type="match status" value="1"/>
</dbReference>
<dbReference type="OrthoDB" id="449108at2759"/>
<sequence>LKNGVDSKGQRKSACIPKEVWEAHFKDVFTRGSERDGFTSGQLEVLKAYGRPERNEFDFPPTLEETLNAIKEAKGGKAPGPDGIQADLLKAGGDFVASELCEIYNQVWPKVNTLECDIPKSWTKSRLVLLYKGKGVGGAKNPNNWRGINLLDTAGKVLSRIVANRLTSISEEWLQDTQQGFRKGRSTANAIQVVKCLQHEARMADRDSIAAFLDIRKAFDRVPRRAMLQALKSIGVPRRMCKYIEKLHDEACIVIDVGDNGRNEGLEIRCERGVRQGCTLGPALFNVLLQACINIAENDLKSTPEGRKALKGVVWDKSAPNGLITSSQNDYESGGVAHLEFADDMVIVAEKWEYLVLWIEALDNVLRPLGIEISGEKSKLMVLNASKGLRRMTDLKSKKMWVDGVALEWVSSFSYLGCVISEDGGLEKEITNRIARARRNFNRIAPIWRSKDLSKNLKMATYSGVVVPALLYGAETWNSSVRDVERIRAFQLSCSRIILGWDKLEHHTRKEIRKEVPLMAPLVNISTRRVRFALKISGMSSSAIVKRATLARFTARRGTSRISGRSKQQWGLRL</sequence>
<feature type="domain" description="Reverse transcriptase" evidence="1">
    <location>
        <begin position="111"/>
        <end position="420"/>
    </location>
</feature>
<evidence type="ECO:0000313" key="2">
    <source>
        <dbReference type="EMBL" id="KAF4649250.1"/>
    </source>
</evidence>
<dbReference type="Proteomes" id="UP000570595">
    <property type="component" value="Unassembled WGS sequence"/>
</dbReference>
<dbReference type="Pfam" id="PF00078">
    <property type="entry name" value="RVT_1"/>
    <property type="match status" value="1"/>
</dbReference>
<protein>
    <recommendedName>
        <fullName evidence="1">Reverse transcriptase domain-containing protein</fullName>
    </recommendedName>
</protein>
<dbReference type="SUPFAM" id="SSF56672">
    <property type="entry name" value="DNA/RNA polymerases"/>
    <property type="match status" value="1"/>
</dbReference>
<evidence type="ECO:0000259" key="1">
    <source>
        <dbReference type="PROSITE" id="PS50878"/>
    </source>
</evidence>
<dbReference type="PROSITE" id="PS50878">
    <property type="entry name" value="RT_POL"/>
    <property type="match status" value="1"/>
</dbReference>
<feature type="non-terminal residue" evidence="2">
    <location>
        <position position="574"/>
    </location>
</feature>
<dbReference type="InterPro" id="IPR000477">
    <property type="entry name" value="RT_dom"/>
</dbReference>
<proteinExistence type="predicted"/>
<dbReference type="EMBL" id="JABAHT010001389">
    <property type="protein sequence ID" value="KAF4649250.1"/>
    <property type="molecule type" value="Genomic_DNA"/>
</dbReference>
<comment type="caution">
    <text evidence="2">The sequence shown here is derived from an EMBL/GenBank/DDBJ whole genome shotgun (WGS) entry which is preliminary data.</text>
</comment>
<organism evidence="2 3">
    <name type="scientific">Perkinsus olseni</name>
    <name type="common">Perkinsus atlanticus</name>
    <dbReference type="NCBI Taxonomy" id="32597"/>
    <lineage>
        <taxon>Eukaryota</taxon>
        <taxon>Sar</taxon>
        <taxon>Alveolata</taxon>
        <taxon>Perkinsozoa</taxon>
        <taxon>Perkinsea</taxon>
        <taxon>Perkinsida</taxon>
        <taxon>Perkinsidae</taxon>
        <taxon>Perkinsus</taxon>
    </lineage>
</organism>
<dbReference type="PANTHER" id="PTHR47027">
    <property type="entry name" value="REVERSE TRANSCRIPTASE DOMAIN-CONTAINING PROTEIN"/>
    <property type="match status" value="1"/>
</dbReference>
<reference evidence="2 3" key="1">
    <citation type="submission" date="2020-04" db="EMBL/GenBank/DDBJ databases">
        <title>Perkinsus olseni comparative genomics.</title>
        <authorList>
            <person name="Bogema D.R."/>
        </authorList>
    </citation>
    <scope>NUCLEOTIDE SEQUENCE [LARGE SCALE GENOMIC DNA]</scope>
    <source>
        <strain evidence="2">ATCC PRA-179</strain>
    </source>
</reference>
<evidence type="ECO:0000313" key="3">
    <source>
        <dbReference type="Proteomes" id="UP000570595"/>
    </source>
</evidence>